<evidence type="ECO:0000259" key="8">
    <source>
        <dbReference type="Pfam" id="PF02687"/>
    </source>
</evidence>
<feature type="transmembrane region" description="Helical" evidence="7">
    <location>
        <begin position="444"/>
        <end position="469"/>
    </location>
</feature>
<protein>
    <recommendedName>
        <fullName evidence="8">ABC3 transporter permease C-terminal domain-containing protein</fullName>
    </recommendedName>
</protein>
<dbReference type="EMBL" id="BIFS01000001">
    <property type="protein sequence ID" value="GCE18471.1"/>
    <property type="molecule type" value="Genomic_DNA"/>
</dbReference>
<reference evidence="10" key="1">
    <citation type="submission" date="2018-12" db="EMBL/GenBank/DDBJ databases">
        <title>Tengunoibacter tsumagoiensis gen. nov., sp. nov., Dictyobacter kobayashii sp. nov., D. alpinus sp. nov., and D. joshuensis sp. nov. and description of Dictyobacteraceae fam. nov. within the order Ktedonobacterales isolated from Tengu-no-mugimeshi.</title>
        <authorList>
            <person name="Wang C.M."/>
            <person name="Zheng Y."/>
            <person name="Sakai Y."/>
            <person name="Toyoda A."/>
            <person name="Minakuchi Y."/>
            <person name="Abe K."/>
            <person name="Yokota A."/>
            <person name="Yabe S."/>
        </authorList>
    </citation>
    <scope>NUCLEOTIDE SEQUENCE [LARGE SCALE GENOMIC DNA]</scope>
    <source>
        <strain evidence="10">Uno11</strain>
    </source>
</reference>
<gene>
    <name evidence="9" type="ORF">KDK_22710</name>
</gene>
<accession>A0A402AH82</accession>
<name>A0A402AH82_9CHLR</name>
<evidence type="ECO:0000256" key="1">
    <source>
        <dbReference type="ARBA" id="ARBA00004651"/>
    </source>
</evidence>
<dbReference type="InterPro" id="IPR050250">
    <property type="entry name" value="Macrolide_Exporter_MacB"/>
</dbReference>
<feature type="transmembrane region" description="Helical" evidence="7">
    <location>
        <begin position="898"/>
        <end position="919"/>
    </location>
</feature>
<dbReference type="AlphaFoldDB" id="A0A402AH82"/>
<evidence type="ECO:0000256" key="7">
    <source>
        <dbReference type="SAM" id="Phobius"/>
    </source>
</evidence>
<feature type="domain" description="ABC3 transporter permease C-terminal" evidence="8">
    <location>
        <begin position="849"/>
        <end position="976"/>
    </location>
</feature>
<feature type="transmembrane region" description="Helical" evidence="7">
    <location>
        <begin position="585"/>
        <end position="604"/>
    </location>
</feature>
<sequence>MGLGVLAAVVFVCVAPLYTKVAMTAGLQEALSATPGNASISIISQDPIPFWDSLQPVTDSFIQDDLAMQSIQPYLDDSKQQMTTEVVSLPIYQRSPLVIGSKALMDQLALEGTDMTAVANGKHVSLFQGRLPATHLKAYTDSDSSIEIALPENAAISLQVKVGSQLYTRVATAEPGAGGKAVAWHVIPIMVVGIFHDLDGKDPFWHGDNLAKSSLTSRPDGPFAYKAVVSNETLVSTFSRFIPKTDKPDTRPISPMDDNITPVQPPGHPLINPMTITWYYSLDPQTISNDQLDFLLSALHSFQFHRTPTDIMLLSYGLTGIHTFVPIDALAAYRSQLAVSQVPALSLVIMIFSLLLYFVTLMADLLVERQAPALAIVRSRGGSRGQVFGALMIQGTIVSLLALLLGVILAIPATAGLSLLMLSAADYGAIGAVLANWISAGLSVSGYAVITVVVVLVALMIAIYQATALDVLALRRETGRSTHKSFQLRFRLDLLAVIVMVVGYGVSFYLTSSDTLDPHLRLILLSPLIMARAIFTIIAAILLFLRFFPYLLRWGSNWATRRDRGASSVLALAQLSRSPRQSLRMALLFALATAFALFALVFSASQIQRTNDEAAHTVGADFSGTFFYPPDAAIMNDQIKAYSQLKGVQGVSVGYVDKLNLADRQAYVNFVAVDADTYKNVVYWPSDNASQPLPALMQQLSQGRTSEDHEQVVPALIDQAMASAYHLSPGSKFALSATADGTNIIPFKVTTIVKYVPTMTIPNSVLVDLRAYQKLYDRIANPVGSQPLAINQIWLRTTDDATQLTQIRRELINGNQRQLASFNDRRQLVENLRREPLYIQLLGILALGPAVALLLVLLGCLIASWLQARDRLTNFAIMRALGATPGNIASTLAWEQTIVYAIAILLGAIFGAVLSWMAVPSLIFSSSTSPQTTLDQFYQAQSIPPVQIIVPALLGVGFAILIVICVLALSMMLRVISKPSLAATLRINED</sequence>
<dbReference type="PANTHER" id="PTHR30572:SF4">
    <property type="entry name" value="ABC TRANSPORTER PERMEASE YTRF"/>
    <property type="match status" value="1"/>
</dbReference>
<feature type="transmembrane region" description="Helical" evidence="7">
    <location>
        <begin position="948"/>
        <end position="969"/>
    </location>
</feature>
<organism evidence="9 10">
    <name type="scientific">Dictyobacter kobayashii</name>
    <dbReference type="NCBI Taxonomy" id="2014872"/>
    <lineage>
        <taxon>Bacteria</taxon>
        <taxon>Bacillati</taxon>
        <taxon>Chloroflexota</taxon>
        <taxon>Ktedonobacteria</taxon>
        <taxon>Ktedonobacterales</taxon>
        <taxon>Dictyobacteraceae</taxon>
        <taxon>Dictyobacter</taxon>
    </lineage>
</organism>
<feature type="transmembrane region" description="Helical" evidence="7">
    <location>
        <begin position="417"/>
        <end position="438"/>
    </location>
</feature>
<keyword evidence="3 7" id="KW-0812">Transmembrane</keyword>
<proteinExistence type="inferred from homology"/>
<keyword evidence="5 7" id="KW-0472">Membrane</keyword>
<feature type="transmembrane region" description="Helical" evidence="7">
    <location>
        <begin position="522"/>
        <end position="545"/>
    </location>
</feature>
<keyword evidence="10" id="KW-1185">Reference proteome</keyword>
<keyword evidence="2" id="KW-1003">Cell membrane</keyword>
<dbReference type="InterPro" id="IPR003838">
    <property type="entry name" value="ABC3_permease_C"/>
</dbReference>
<comment type="subcellular location">
    <subcellularLocation>
        <location evidence="1">Cell membrane</location>
        <topology evidence="1">Multi-pass membrane protein</topology>
    </subcellularLocation>
</comment>
<dbReference type="GO" id="GO:0022857">
    <property type="term" value="F:transmembrane transporter activity"/>
    <property type="evidence" value="ECO:0007669"/>
    <property type="project" value="TreeGrafter"/>
</dbReference>
<evidence type="ECO:0000256" key="5">
    <source>
        <dbReference type="ARBA" id="ARBA00023136"/>
    </source>
</evidence>
<dbReference type="Pfam" id="PF02687">
    <property type="entry name" value="FtsX"/>
    <property type="match status" value="1"/>
</dbReference>
<dbReference type="PANTHER" id="PTHR30572">
    <property type="entry name" value="MEMBRANE COMPONENT OF TRANSPORTER-RELATED"/>
    <property type="match status" value="1"/>
</dbReference>
<feature type="transmembrane region" description="Helical" evidence="7">
    <location>
        <begin position="345"/>
        <end position="367"/>
    </location>
</feature>
<keyword evidence="4 7" id="KW-1133">Transmembrane helix</keyword>
<feature type="transmembrane region" description="Helical" evidence="7">
    <location>
        <begin position="311"/>
        <end position="333"/>
    </location>
</feature>
<evidence type="ECO:0000256" key="3">
    <source>
        <dbReference type="ARBA" id="ARBA00022692"/>
    </source>
</evidence>
<evidence type="ECO:0000256" key="2">
    <source>
        <dbReference type="ARBA" id="ARBA00022475"/>
    </source>
</evidence>
<feature type="transmembrane region" description="Helical" evidence="7">
    <location>
        <begin position="837"/>
        <end position="866"/>
    </location>
</feature>
<comment type="caution">
    <text evidence="9">The sequence shown here is derived from an EMBL/GenBank/DDBJ whole genome shotgun (WGS) entry which is preliminary data.</text>
</comment>
<feature type="transmembrane region" description="Helical" evidence="7">
    <location>
        <begin position="490"/>
        <end position="510"/>
    </location>
</feature>
<evidence type="ECO:0000256" key="6">
    <source>
        <dbReference type="ARBA" id="ARBA00038076"/>
    </source>
</evidence>
<evidence type="ECO:0000313" key="9">
    <source>
        <dbReference type="EMBL" id="GCE18471.1"/>
    </source>
</evidence>
<feature type="transmembrane region" description="Helical" evidence="7">
    <location>
        <begin position="387"/>
        <end position="410"/>
    </location>
</feature>
<dbReference type="Proteomes" id="UP000287188">
    <property type="component" value="Unassembled WGS sequence"/>
</dbReference>
<comment type="similarity">
    <text evidence="6">Belongs to the ABC-4 integral membrane protein family.</text>
</comment>
<evidence type="ECO:0000313" key="10">
    <source>
        <dbReference type="Proteomes" id="UP000287188"/>
    </source>
</evidence>
<evidence type="ECO:0000256" key="4">
    <source>
        <dbReference type="ARBA" id="ARBA00022989"/>
    </source>
</evidence>
<dbReference type="GO" id="GO:0005886">
    <property type="term" value="C:plasma membrane"/>
    <property type="evidence" value="ECO:0007669"/>
    <property type="project" value="UniProtKB-SubCell"/>
</dbReference>